<feature type="signal peptide" evidence="1">
    <location>
        <begin position="1"/>
        <end position="25"/>
    </location>
</feature>
<protein>
    <submittedName>
        <fullName evidence="2">DUF3348 domain-containing protein</fullName>
    </submittedName>
</protein>
<dbReference type="EMBL" id="CP063657">
    <property type="protein sequence ID" value="QOW22676.1"/>
    <property type="molecule type" value="Genomic_DNA"/>
</dbReference>
<accession>A0A7S6ULV2</accession>
<proteinExistence type="predicted"/>
<feature type="chain" id="PRO_5047157562" evidence="1">
    <location>
        <begin position="26"/>
        <end position="241"/>
    </location>
</feature>
<keyword evidence="1" id="KW-0732">Signal</keyword>
<name>A0A7S6ULV2_9GAMM</name>
<dbReference type="Proteomes" id="UP000593932">
    <property type="component" value="Chromosome"/>
</dbReference>
<evidence type="ECO:0000313" key="2">
    <source>
        <dbReference type="EMBL" id="QOW22676.1"/>
    </source>
</evidence>
<evidence type="ECO:0000313" key="3">
    <source>
        <dbReference type="Proteomes" id="UP000593932"/>
    </source>
</evidence>
<sequence length="241" mass="26300">MAKALQRTPLQGPAFIRLLAGLTSAAPAASSTSLSERLSEWLDWTRAVALSRALDGRRSAHDVASSASGDDHHEECKRVRAVLVARIHAMTEPASAPPRSATAVAKDEPALEFGPLRERYRDLQQSMQAEVGRLRGHLRDMLASGSADMARLAEVDAVMELTLTPREHALLGSVQALLAEHFERLRDAAVESRDSLLPSTQAPEDAAWLGRFRQDMGDVLLAELDIRFQPVEGLLSALRNQ</sequence>
<dbReference type="InterPro" id="IPR021783">
    <property type="entry name" value="DUF3348"/>
</dbReference>
<dbReference type="RefSeq" id="WP_194035171.1">
    <property type="nucleotide sequence ID" value="NZ_CP063657.1"/>
</dbReference>
<reference evidence="2 3" key="1">
    <citation type="submission" date="2020-10" db="EMBL/GenBank/DDBJ databases">
        <title>complete genome sequencing of Lysobacter sp. H23M41.</title>
        <authorList>
            <person name="Bae J.-W."/>
            <person name="Lee S.-Y."/>
        </authorList>
    </citation>
    <scope>NUCLEOTIDE SEQUENCE [LARGE SCALE GENOMIC DNA]</scope>
    <source>
        <strain evidence="2 3">H23M41</strain>
    </source>
</reference>
<evidence type="ECO:0000256" key="1">
    <source>
        <dbReference type="SAM" id="SignalP"/>
    </source>
</evidence>
<gene>
    <name evidence="2" type="ORF">INQ42_03550</name>
</gene>
<keyword evidence="3" id="KW-1185">Reference proteome</keyword>
<dbReference type="Pfam" id="PF11828">
    <property type="entry name" value="DUF3348"/>
    <property type="match status" value="1"/>
</dbReference>
<organism evidence="2 3">
    <name type="scientific">Novilysobacter avium</name>
    <dbReference type="NCBI Taxonomy" id="2781023"/>
    <lineage>
        <taxon>Bacteria</taxon>
        <taxon>Pseudomonadati</taxon>
        <taxon>Pseudomonadota</taxon>
        <taxon>Gammaproteobacteria</taxon>
        <taxon>Lysobacterales</taxon>
        <taxon>Lysobacteraceae</taxon>
        <taxon>Novilysobacter</taxon>
    </lineage>
</organism>